<dbReference type="KEGG" id="aplc:110973074"/>
<protein>
    <submittedName>
        <fullName evidence="3">Bombyxin C-1-like</fullName>
    </submittedName>
</protein>
<accession>A0A8B7XH20</accession>
<name>A0A8B7XH20_ACAPL</name>
<dbReference type="Pfam" id="PF00049">
    <property type="entry name" value="Insulin"/>
    <property type="match status" value="1"/>
</dbReference>
<dbReference type="RefSeq" id="XP_022079235.1">
    <property type="nucleotide sequence ID" value="XM_022223543.1"/>
</dbReference>
<dbReference type="OMA" id="CSDVYST"/>
<dbReference type="AlphaFoldDB" id="A0A8B7XH20"/>
<evidence type="ECO:0000259" key="1">
    <source>
        <dbReference type="Pfam" id="PF00049"/>
    </source>
</evidence>
<dbReference type="PROSITE" id="PS51257">
    <property type="entry name" value="PROKAR_LIPOPROTEIN"/>
    <property type="match status" value="1"/>
</dbReference>
<organism evidence="2 3">
    <name type="scientific">Acanthaster planci</name>
    <name type="common">Crown-of-thorns starfish</name>
    <dbReference type="NCBI Taxonomy" id="133434"/>
    <lineage>
        <taxon>Eukaryota</taxon>
        <taxon>Metazoa</taxon>
        <taxon>Echinodermata</taxon>
        <taxon>Eleutherozoa</taxon>
        <taxon>Asterozoa</taxon>
        <taxon>Asteroidea</taxon>
        <taxon>Valvatacea</taxon>
        <taxon>Valvatida</taxon>
        <taxon>Acanthasteridae</taxon>
        <taxon>Acanthaster</taxon>
    </lineage>
</organism>
<dbReference type="SUPFAM" id="SSF56994">
    <property type="entry name" value="Insulin-like"/>
    <property type="match status" value="1"/>
</dbReference>
<reference evidence="3" key="1">
    <citation type="submission" date="2025-08" db="UniProtKB">
        <authorList>
            <consortium name="RefSeq"/>
        </authorList>
    </citation>
    <scope>IDENTIFICATION</scope>
</reference>
<dbReference type="GO" id="GO:0005179">
    <property type="term" value="F:hormone activity"/>
    <property type="evidence" value="ECO:0007669"/>
    <property type="project" value="InterPro"/>
</dbReference>
<dbReference type="OrthoDB" id="6330326at2759"/>
<keyword evidence="2" id="KW-1185">Reference proteome</keyword>
<dbReference type="GeneID" id="110973074"/>
<gene>
    <name evidence="3" type="primary">LOC110973074</name>
</gene>
<sequence length="131" mass="15190">MTHSLRGTLRLPLPQARQVTVMSLVALACFVYVSADSWYCSDVYSTVQSLCDSCYAGFDKRTNSITRPIEEPFVERKNAVDFFKRGTARGTRRGIVDECCHRQCAVSEMMLYCCEQKQREYYTFVGWLKRR</sequence>
<dbReference type="InterPro" id="IPR036438">
    <property type="entry name" value="Insulin-like_sf"/>
</dbReference>
<proteinExistence type="predicted"/>
<dbReference type="GO" id="GO:0005576">
    <property type="term" value="C:extracellular region"/>
    <property type="evidence" value="ECO:0007669"/>
    <property type="project" value="InterPro"/>
</dbReference>
<evidence type="ECO:0000313" key="3">
    <source>
        <dbReference type="RefSeq" id="XP_022079235.1"/>
    </source>
</evidence>
<dbReference type="Proteomes" id="UP000694845">
    <property type="component" value="Unplaced"/>
</dbReference>
<feature type="domain" description="Insulin-like" evidence="1">
    <location>
        <begin position="46"/>
        <end position="113"/>
    </location>
</feature>
<dbReference type="InterPro" id="IPR016179">
    <property type="entry name" value="Insulin-like"/>
</dbReference>
<evidence type="ECO:0000313" key="2">
    <source>
        <dbReference type="Proteomes" id="UP000694845"/>
    </source>
</evidence>
<dbReference type="Gene3D" id="1.10.100.10">
    <property type="entry name" value="Insulin-like"/>
    <property type="match status" value="1"/>
</dbReference>